<organism evidence="2 3">
    <name type="scientific">Microthlaspi erraticum</name>
    <dbReference type="NCBI Taxonomy" id="1685480"/>
    <lineage>
        <taxon>Eukaryota</taxon>
        <taxon>Viridiplantae</taxon>
        <taxon>Streptophyta</taxon>
        <taxon>Embryophyta</taxon>
        <taxon>Tracheophyta</taxon>
        <taxon>Spermatophyta</taxon>
        <taxon>Magnoliopsida</taxon>
        <taxon>eudicotyledons</taxon>
        <taxon>Gunneridae</taxon>
        <taxon>Pentapetalae</taxon>
        <taxon>rosids</taxon>
        <taxon>malvids</taxon>
        <taxon>Brassicales</taxon>
        <taxon>Brassicaceae</taxon>
        <taxon>Coluteocarpeae</taxon>
        <taxon>Microthlaspi</taxon>
    </lineage>
</organism>
<evidence type="ECO:0000313" key="1">
    <source>
        <dbReference type="EMBL" id="CAA7020931.1"/>
    </source>
</evidence>
<proteinExistence type="predicted"/>
<dbReference type="AlphaFoldDB" id="A0A6D2KQ02"/>
<gene>
    <name evidence="2" type="ORF">MERR_LOCUS36808</name>
    <name evidence="1" type="ORF">MERR_LOCUS8166</name>
</gene>
<sequence length="83" mass="9487">MTNPATHWIESQDGEYDLTLTKSSEVELKKKLFLTAQVDCISIDHEVLEYLGEQVRDIIADLREARCCAENGRIAICSRSMRK</sequence>
<accession>A0A6D2KQ02</accession>
<dbReference type="EMBL" id="CACVBM020000566">
    <property type="protein sequence ID" value="CAA7020931.1"/>
    <property type="molecule type" value="Genomic_DNA"/>
</dbReference>
<evidence type="ECO:0000313" key="3">
    <source>
        <dbReference type="Proteomes" id="UP000467841"/>
    </source>
</evidence>
<keyword evidence="3" id="KW-1185">Reference proteome</keyword>
<dbReference type="OrthoDB" id="308383at2759"/>
<protein>
    <submittedName>
        <fullName evidence="2">Uncharacterized protein</fullName>
    </submittedName>
</protein>
<reference evidence="2 3" key="1">
    <citation type="submission" date="2020-01" db="EMBL/GenBank/DDBJ databases">
        <authorList>
            <person name="Mishra B."/>
        </authorList>
    </citation>
    <scope>NUCLEOTIDE SEQUENCE [LARGE SCALE GENOMIC DNA]</scope>
</reference>
<dbReference type="Proteomes" id="UP000467841">
    <property type="component" value="Unassembled WGS sequence"/>
</dbReference>
<evidence type="ECO:0000313" key="2">
    <source>
        <dbReference type="EMBL" id="CAA7049573.1"/>
    </source>
</evidence>
<name>A0A6D2KQ02_9BRAS</name>
<dbReference type="EMBL" id="CACVBM020001418">
    <property type="protein sequence ID" value="CAA7049573.1"/>
    <property type="molecule type" value="Genomic_DNA"/>
</dbReference>